<evidence type="ECO:0000256" key="3">
    <source>
        <dbReference type="ARBA" id="ARBA00022989"/>
    </source>
</evidence>
<protein>
    <recommendedName>
        <fullName evidence="7">Rhodopsin domain-containing protein</fullName>
    </recommendedName>
</protein>
<evidence type="ECO:0000259" key="7">
    <source>
        <dbReference type="Pfam" id="PF20684"/>
    </source>
</evidence>
<keyword evidence="3 6" id="KW-1133">Transmembrane helix</keyword>
<dbReference type="Pfam" id="PF20684">
    <property type="entry name" value="Fung_rhodopsin"/>
    <property type="match status" value="1"/>
</dbReference>
<feature type="domain" description="Rhodopsin" evidence="7">
    <location>
        <begin position="38"/>
        <end position="234"/>
    </location>
</feature>
<dbReference type="PANTHER" id="PTHR33048:SF47">
    <property type="entry name" value="INTEGRAL MEMBRANE PROTEIN-RELATED"/>
    <property type="match status" value="1"/>
</dbReference>
<keyword evidence="2 6" id="KW-0812">Transmembrane</keyword>
<dbReference type="AlphaFoldDB" id="A0A6A6H9W6"/>
<feature type="transmembrane region" description="Helical" evidence="6">
    <location>
        <begin position="20"/>
        <end position="42"/>
    </location>
</feature>
<evidence type="ECO:0000256" key="1">
    <source>
        <dbReference type="ARBA" id="ARBA00004141"/>
    </source>
</evidence>
<feature type="transmembrane region" description="Helical" evidence="6">
    <location>
        <begin position="97"/>
        <end position="123"/>
    </location>
</feature>
<keyword evidence="4 6" id="KW-0472">Membrane</keyword>
<dbReference type="InterPro" id="IPR052337">
    <property type="entry name" value="SAT4-like"/>
</dbReference>
<keyword evidence="9" id="KW-1185">Reference proteome</keyword>
<evidence type="ECO:0000313" key="9">
    <source>
        <dbReference type="Proteomes" id="UP000800092"/>
    </source>
</evidence>
<accession>A0A6A6H9W6</accession>
<dbReference type="GO" id="GO:0016020">
    <property type="term" value="C:membrane"/>
    <property type="evidence" value="ECO:0007669"/>
    <property type="project" value="UniProtKB-SubCell"/>
</dbReference>
<evidence type="ECO:0000256" key="2">
    <source>
        <dbReference type="ARBA" id="ARBA00022692"/>
    </source>
</evidence>
<dbReference type="Proteomes" id="UP000800092">
    <property type="component" value="Unassembled WGS sequence"/>
</dbReference>
<comment type="subcellular location">
    <subcellularLocation>
        <location evidence="1">Membrane</location>
        <topology evidence="1">Multi-pass membrane protein</topology>
    </subcellularLocation>
</comment>
<gene>
    <name evidence="8" type="ORF">EV356DRAFT_501194</name>
</gene>
<dbReference type="InterPro" id="IPR049326">
    <property type="entry name" value="Rhodopsin_dom_fungi"/>
</dbReference>
<proteinExistence type="inferred from homology"/>
<name>A0A6A6H9W6_VIRVR</name>
<evidence type="ECO:0000256" key="6">
    <source>
        <dbReference type="SAM" id="Phobius"/>
    </source>
</evidence>
<feature type="transmembrane region" description="Helical" evidence="6">
    <location>
        <begin position="135"/>
        <end position="157"/>
    </location>
</feature>
<dbReference type="OrthoDB" id="5417844at2759"/>
<dbReference type="EMBL" id="ML991795">
    <property type="protein sequence ID" value="KAF2234916.1"/>
    <property type="molecule type" value="Genomic_DNA"/>
</dbReference>
<comment type="similarity">
    <text evidence="5">Belongs to the SAT4 family.</text>
</comment>
<sequence>MASPLTPPPHTHLHESRIPGLLFANVFTFSFALIIVILRFVSRRLSHLPFWWDDYLMLPALVAAAVLFFTDTVYMVNNGLGRHIYVAPDPPTAAVRWAIGLFVTEISYTLTIVMVKFSVLVMYWRIFRESKTVRIAIYVLGGVVAAWGVAFLLVTIFDCSPVKGAWTRFSMEAVMNPAMAPVCRVQAEPAYLSNSAINIVTDIAILILPMYQVWQLNLPRAQKLAVCGIFAIGIL</sequence>
<evidence type="ECO:0000313" key="8">
    <source>
        <dbReference type="EMBL" id="KAF2234916.1"/>
    </source>
</evidence>
<evidence type="ECO:0000256" key="5">
    <source>
        <dbReference type="ARBA" id="ARBA00038359"/>
    </source>
</evidence>
<evidence type="ECO:0000256" key="4">
    <source>
        <dbReference type="ARBA" id="ARBA00023136"/>
    </source>
</evidence>
<dbReference type="PANTHER" id="PTHR33048">
    <property type="entry name" value="PTH11-LIKE INTEGRAL MEMBRANE PROTEIN (AFU_ORTHOLOGUE AFUA_5G11245)"/>
    <property type="match status" value="1"/>
</dbReference>
<feature type="transmembrane region" description="Helical" evidence="6">
    <location>
        <begin position="54"/>
        <end position="77"/>
    </location>
</feature>
<organism evidence="8 9">
    <name type="scientific">Viridothelium virens</name>
    <name type="common">Speckled blister lichen</name>
    <name type="synonym">Trypethelium virens</name>
    <dbReference type="NCBI Taxonomy" id="1048519"/>
    <lineage>
        <taxon>Eukaryota</taxon>
        <taxon>Fungi</taxon>
        <taxon>Dikarya</taxon>
        <taxon>Ascomycota</taxon>
        <taxon>Pezizomycotina</taxon>
        <taxon>Dothideomycetes</taxon>
        <taxon>Dothideomycetes incertae sedis</taxon>
        <taxon>Trypetheliales</taxon>
        <taxon>Trypetheliaceae</taxon>
        <taxon>Viridothelium</taxon>
    </lineage>
</organism>
<reference evidence="8" key="1">
    <citation type="journal article" date="2020" name="Stud. Mycol.">
        <title>101 Dothideomycetes genomes: a test case for predicting lifestyles and emergence of pathogens.</title>
        <authorList>
            <person name="Haridas S."/>
            <person name="Albert R."/>
            <person name="Binder M."/>
            <person name="Bloem J."/>
            <person name="Labutti K."/>
            <person name="Salamov A."/>
            <person name="Andreopoulos B."/>
            <person name="Baker S."/>
            <person name="Barry K."/>
            <person name="Bills G."/>
            <person name="Bluhm B."/>
            <person name="Cannon C."/>
            <person name="Castanera R."/>
            <person name="Culley D."/>
            <person name="Daum C."/>
            <person name="Ezra D."/>
            <person name="Gonzalez J."/>
            <person name="Henrissat B."/>
            <person name="Kuo A."/>
            <person name="Liang C."/>
            <person name="Lipzen A."/>
            <person name="Lutzoni F."/>
            <person name="Magnuson J."/>
            <person name="Mondo S."/>
            <person name="Nolan M."/>
            <person name="Ohm R."/>
            <person name="Pangilinan J."/>
            <person name="Park H.-J."/>
            <person name="Ramirez L."/>
            <person name="Alfaro M."/>
            <person name="Sun H."/>
            <person name="Tritt A."/>
            <person name="Yoshinaga Y."/>
            <person name="Zwiers L.-H."/>
            <person name="Turgeon B."/>
            <person name="Goodwin S."/>
            <person name="Spatafora J."/>
            <person name="Crous P."/>
            <person name="Grigoriev I."/>
        </authorList>
    </citation>
    <scope>NUCLEOTIDE SEQUENCE</scope>
    <source>
        <strain evidence="8">Tuck. ex Michener</strain>
    </source>
</reference>